<protein>
    <submittedName>
        <fullName evidence="2">Uncharacterized protein</fullName>
    </submittedName>
</protein>
<keyword evidence="1" id="KW-0812">Transmembrane</keyword>
<keyword evidence="1" id="KW-0472">Membrane</keyword>
<evidence type="ECO:0000256" key="1">
    <source>
        <dbReference type="SAM" id="Phobius"/>
    </source>
</evidence>
<evidence type="ECO:0000313" key="2">
    <source>
        <dbReference type="EMBL" id="OGY82265.1"/>
    </source>
</evidence>
<name>A0A1G2AZX2_9BACT</name>
<organism evidence="2 3">
    <name type="scientific">Candidatus Kerfeldbacteria bacterium RIFCSPHIGHO2_12_FULL_48_17</name>
    <dbReference type="NCBI Taxonomy" id="1798542"/>
    <lineage>
        <taxon>Bacteria</taxon>
        <taxon>Candidatus Kerfeldiibacteriota</taxon>
    </lineage>
</organism>
<sequence>MKGQSMSLGGLQAAALGMILLVILVSVGSQVLGTVRDTNLPDAVTHTETNQSATPTVNISFTVTPTGKTVVNGSEVISRLNRSGTTTGVYNVTFVHGTDYTIVYLNGTITMLNTTYSAMPLNVTYQWQGDVRSAEYNISNTGLNAFDTFADYFDVIVIILVAVMVIGLMIRSFGMTGTA</sequence>
<comment type="caution">
    <text evidence="2">The sequence shown here is derived from an EMBL/GenBank/DDBJ whole genome shotgun (WGS) entry which is preliminary data.</text>
</comment>
<dbReference type="AlphaFoldDB" id="A0A1G2AZX2"/>
<reference evidence="2 3" key="1">
    <citation type="journal article" date="2016" name="Nat. Commun.">
        <title>Thousands of microbial genomes shed light on interconnected biogeochemical processes in an aquifer system.</title>
        <authorList>
            <person name="Anantharaman K."/>
            <person name="Brown C.T."/>
            <person name="Hug L.A."/>
            <person name="Sharon I."/>
            <person name="Castelle C.J."/>
            <person name="Probst A.J."/>
            <person name="Thomas B.C."/>
            <person name="Singh A."/>
            <person name="Wilkins M.J."/>
            <person name="Karaoz U."/>
            <person name="Brodie E.L."/>
            <person name="Williams K.H."/>
            <person name="Hubbard S.S."/>
            <person name="Banfield J.F."/>
        </authorList>
    </citation>
    <scope>NUCLEOTIDE SEQUENCE [LARGE SCALE GENOMIC DNA]</scope>
</reference>
<dbReference type="STRING" id="1798542.A3F54_00015"/>
<dbReference type="Proteomes" id="UP000176952">
    <property type="component" value="Unassembled WGS sequence"/>
</dbReference>
<accession>A0A1G2AZX2</accession>
<proteinExistence type="predicted"/>
<feature type="transmembrane region" description="Helical" evidence="1">
    <location>
        <begin position="152"/>
        <end position="170"/>
    </location>
</feature>
<dbReference type="EMBL" id="MHKD01000035">
    <property type="protein sequence ID" value="OGY82265.1"/>
    <property type="molecule type" value="Genomic_DNA"/>
</dbReference>
<keyword evidence="1" id="KW-1133">Transmembrane helix</keyword>
<evidence type="ECO:0000313" key="3">
    <source>
        <dbReference type="Proteomes" id="UP000176952"/>
    </source>
</evidence>
<gene>
    <name evidence="2" type="ORF">A3F54_00015</name>
</gene>